<protein>
    <submittedName>
        <fullName evidence="1">Uncharacterized protein</fullName>
    </submittedName>
</protein>
<evidence type="ECO:0000313" key="1">
    <source>
        <dbReference type="EMBL" id="EJW84355.1"/>
    </source>
</evidence>
<evidence type="ECO:0000313" key="2">
    <source>
        <dbReference type="Proteomes" id="UP000004810"/>
    </source>
</evidence>
<dbReference type="EMBL" id="ADBV01001667">
    <property type="protein sequence ID" value="EJW84355.1"/>
    <property type="molecule type" value="Genomic_DNA"/>
</dbReference>
<organism evidence="1 2">
    <name type="scientific">Wuchereria bancrofti</name>
    <dbReference type="NCBI Taxonomy" id="6293"/>
    <lineage>
        <taxon>Eukaryota</taxon>
        <taxon>Metazoa</taxon>
        <taxon>Ecdysozoa</taxon>
        <taxon>Nematoda</taxon>
        <taxon>Chromadorea</taxon>
        <taxon>Rhabditida</taxon>
        <taxon>Spirurina</taxon>
        <taxon>Spiruromorpha</taxon>
        <taxon>Filarioidea</taxon>
        <taxon>Onchocercidae</taxon>
        <taxon>Wuchereria</taxon>
    </lineage>
</organism>
<sequence>MSTSERPLVLTRSTTHRQQRLSTELAIRTSSGICSASLKYTKTWPRNFLLNFTFEMTILKSKLSISSKKQFFARIDFYIESSGPLPSSTHATTATTKSDSVTFQKPFSNFIDIIVATFTDIFLPALVKLAFTSLSLEYLLLKLRANISYIHR</sequence>
<dbReference type="Proteomes" id="UP000004810">
    <property type="component" value="Unassembled WGS sequence"/>
</dbReference>
<comment type="caution">
    <text evidence="1">The sequence shown here is derived from an EMBL/GenBank/DDBJ whole genome shotgun (WGS) entry which is preliminary data.</text>
</comment>
<name>J9BB35_WUCBA</name>
<accession>J9BB35</accession>
<proteinExistence type="predicted"/>
<gene>
    <name evidence="1" type="ORF">WUBG_04735</name>
</gene>
<dbReference type="AlphaFoldDB" id="J9BB35"/>
<reference evidence="2" key="1">
    <citation type="submission" date="2012-08" db="EMBL/GenBank/DDBJ databases">
        <title>The Genome Sequence of Wuchereria bancrofti.</title>
        <authorList>
            <person name="Nutman T.B."/>
            <person name="Fink D.L."/>
            <person name="Russ C."/>
            <person name="Young S."/>
            <person name="Zeng Q."/>
            <person name="Koehrsen M."/>
            <person name="Alvarado L."/>
            <person name="Berlin A."/>
            <person name="Chapman S.B."/>
            <person name="Chen Z."/>
            <person name="Freedman E."/>
            <person name="Gellesch M."/>
            <person name="Goldberg J."/>
            <person name="Griggs A."/>
            <person name="Gujja S."/>
            <person name="Heilman E.R."/>
            <person name="Heiman D."/>
            <person name="Hepburn T."/>
            <person name="Howarth C."/>
            <person name="Jen D."/>
            <person name="Larson L."/>
            <person name="Lewis B."/>
            <person name="Mehta T."/>
            <person name="Park D."/>
            <person name="Pearson M."/>
            <person name="Roberts A."/>
            <person name="Saif S."/>
            <person name="Shea T."/>
            <person name="Shenoy N."/>
            <person name="Sisk P."/>
            <person name="Stolte C."/>
            <person name="Sykes S."/>
            <person name="Walk T."/>
            <person name="White J."/>
            <person name="Yandava C."/>
            <person name="Haas B."/>
            <person name="Henn M.R."/>
            <person name="Nusbaum C."/>
            <person name="Birren B."/>
        </authorList>
    </citation>
    <scope>NUCLEOTIDE SEQUENCE [LARGE SCALE GENOMIC DNA]</scope>
    <source>
        <strain evidence="2">NA</strain>
    </source>
</reference>